<feature type="domain" description="HAMP" evidence="17">
    <location>
        <begin position="73"/>
        <end position="125"/>
    </location>
</feature>
<keyword evidence="4" id="KW-1003">Cell membrane</keyword>
<dbReference type="STRING" id="322505.SAMN04487836_14611"/>
<keyword evidence="10" id="KW-0067">ATP-binding</keyword>
<dbReference type="GO" id="GO:0000155">
    <property type="term" value="F:phosphorelay sensor kinase activity"/>
    <property type="evidence" value="ECO:0007669"/>
    <property type="project" value="InterPro"/>
</dbReference>
<evidence type="ECO:0000256" key="8">
    <source>
        <dbReference type="ARBA" id="ARBA00022741"/>
    </source>
</evidence>
<dbReference type="AlphaFoldDB" id="A0A1H6WP40"/>
<feature type="coiled-coil region" evidence="14">
    <location>
        <begin position="106"/>
        <end position="150"/>
    </location>
</feature>
<sequence length="384" mass="43719">MIAKLRSLFISSFRWRILINVTLSYIIATAVASIVDLGISLLKFIHISDNANLLLNYVITFSLFISIFFKLMNITLRYINSLNKTIQDVTLGDYDARCEIEYDDELGMLAANINALSNTLHEKEKEANILRENEQLAYEAERNAEKQKNDLITNVAHDLRTPLTSVIGYLDLIGSSDNLSHEDIINYAHIAYNKSLRLKSMMDDLFEFTKLDNAKIKMNLNIINLSELILQLTDEYTLLFQEHAIEPILSIKDHNLYVIGDGQLLARVFDNLFSNALKYGYDHSQLKVEVIGDEKTVTIKIMNEGDTISKEDLPYIFDKFYRADTARSTNAGGTGLGLAIAKNIVEMHKGQIFMTSHDHITTFIVQLPRHIKKEKMDKESQGTN</sequence>
<dbReference type="SMART" id="SM00387">
    <property type="entry name" value="HATPase_c"/>
    <property type="match status" value="1"/>
</dbReference>
<evidence type="ECO:0000256" key="3">
    <source>
        <dbReference type="ARBA" id="ARBA00012438"/>
    </source>
</evidence>
<proteinExistence type="predicted"/>
<keyword evidence="8" id="KW-0547">Nucleotide-binding</keyword>
<evidence type="ECO:0000256" key="1">
    <source>
        <dbReference type="ARBA" id="ARBA00000085"/>
    </source>
</evidence>
<evidence type="ECO:0000256" key="12">
    <source>
        <dbReference type="ARBA" id="ARBA00023012"/>
    </source>
</evidence>
<dbReference type="PANTHER" id="PTHR45528:SF1">
    <property type="entry name" value="SENSOR HISTIDINE KINASE CPXA"/>
    <property type="match status" value="1"/>
</dbReference>
<comment type="catalytic activity">
    <reaction evidence="1">
        <text>ATP + protein L-histidine = ADP + protein N-phospho-L-histidine.</text>
        <dbReference type="EC" id="2.7.13.3"/>
    </reaction>
</comment>
<evidence type="ECO:0000313" key="19">
    <source>
        <dbReference type="Proteomes" id="UP000183028"/>
    </source>
</evidence>
<evidence type="ECO:0000313" key="18">
    <source>
        <dbReference type="EMBL" id="SEJ14530.1"/>
    </source>
</evidence>
<evidence type="ECO:0000256" key="10">
    <source>
        <dbReference type="ARBA" id="ARBA00022840"/>
    </source>
</evidence>
<dbReference type="Pfam" id="PF00672">
    <property type="entry name" value="HAMP"/>
    <property type="match status" value="1"/>
</dbReference>
<dbReference type="PROSITE" id="PS50885">
    <property type="entry name" value="HAMP"/>
    <property type="match status" value="1"/>
</dbReference>
<dbReference type="FunFam" id="1.10.287.130:FF:000008">
    <property type="entry name" value="Two-component sensor histidine kinase"/>
    <property type="match status" value="1"/>
</dbReference>
<dbReference type="InterPro" id="IPR003594">
    <property type="entry name" value="HATPase_dom"/>
</dbReference>
<dbReference type="InterPro" id="IPR004358">
    <property type="entry name" value="Sig_transdc_His_kin-like_C"/>
</dbReference>
<feature type="transmembrane region" description="Helical" evidence="15">
    <location>
        <begin position="54"/>
        <end position="72"/>
    </location>
</feature>
<reference evidence="19" key="1">
    <citation type="submission" date="2016-10" db="EMBL/GenBank/DDBJ databases">
        <authorList>
            <person name="Varghese N."/>
        </authorList>
    </citation>
    <scope>NUCLEOTIDE SEQUENCE [LARGE SCALE GENOMIC DNA]</scope>
    <source>
        <strain evidence="19">DSM 20406</strain>
    </source>
</reference>
<keyword evidence="13 15" id="KW-0472">Membrane</keyword>
<dbReference type="CDD" id="cd06225">
    <property type="entry name" value="HAMP"/>
    <property type="match status" value="1"/>
</dbReference>
<dbReference type="SUPFAM" id="SSF158472">
    <property type="entry name" value="HAMP domain-like"/>
    <property type="match status" value="1"/>
</dbReference>
<dbReference type="Gene3D" id="6.10.340.10">
    <property type="match status" value="1"/>
</dbReference>
<protein>
    <recommendedName>
        <fullName evidence="3">histidine kinase</fullName>
        <ecNumber evidence="3">2.7.13.3</ecNumber>
    </recommendedName>
</protein>
<keyword evidence="12" id="KW-0902">Two-component regulatory system</keyword>
<evidence type="ECO:0000256" key="14">
    <source>
        <dbReference type="SAM" id="Coils"/>
    </source>
</evidence>
<organism evidence="18 19">
    <name type="scientific">Sharpea azabuensis</name>
    <dbReference type="NCBI Taxonomy" id="322505"/>
    <lineage>
        <taxon>Bacteria</taxon>
        <taxon>Bacillati</taxon>
        <taxon>Bacillota</taxon>
        <taxon>Erysipelotrichia</taxon>
        <taxon>Erysipelotrichales</taxon>
        <taxon>Coprobacillaceae</taxon>
        <taxon>Sharpea</taxon>
    </lineage>
</organism>
<dbReference type="RefSeq" id="WP_074732634.1">
    <property type="nucleotide sequence ID" value="NZ_CADABK010000042.1"/>
</dbReference>
<evidence type="ECO:0000256" key="5">
    <source>
        <dbReference type="ARBA" id="ARBA00022553"/>
    </source>
</evidence>
<keyword evidence="7 15" id="KW-0812">Transmembrane</keyword>
<evidence type="ECO:0000256" key="6">
    <source>
        <dbReference type="ARBA" id="ARBA00022679"/>
    </source>
</evidence>
<evidence type="ECO:0000256" key="9">
    <source>
        <dbReference type="ARBA" id="ARBA00022777"/>
    </source>
</evidence>
<dbReference type="InterPro" id="IPR050398">
    <property type="entry name" value="HssS/ArlS-like"/>
</dbReference>
<dbReference type="InterPro" id="IPR003660">
    <property type="entry name" value="HAMP_dom"/>
</dbReference>
<name>A0A1H6WP40_9FIRM</name>
<dbReference type="GO" id="GO:0005524">
    <property type="term" value="F:ATP binding"/>
    <property type="evidence" value="ECO:0007669"/>
    <property type="project" value="UniProtKB-KW"/>
</dbReference>
<dbReference type="eggNOG" id="COG2205">
    <property type="taxonomic scope" value="Bacteria"/>
</dbReference>
<dbReference type="FunFam" id="3.30.565.10:FF:000013">
    <property type="entry name" value="Two-component sensor histidine kinase"/>
    <property type="match status" value="1"/>
</dbReference>
<dbReference type="Proteomes" id="UP000183028">
    <property type="component" value="Unassembled WGS sequence"/>
</dbReference>
<evidence type="ECO:0000256" key="2">
    <source>
        <dbReference type="ARBA" id="ARBA00004651"/>
    </source>
</evidence>
<gene>
    <name evidence="18" type="ORF">SAMN04487834_106310</name>
</gene>
<dbReference type="InterPro" id="IPR036890">
    <property type="entry name" value="HATPase_C_sf"/>
</dbReference>
<evidence type="ECO:0000256" key="11">
    <source>
        <dbReference type="ARBA" id="ARBA00022989"/>
    </source>
</evidence>
<dbReference type="OrthoDB" id="335833at2"/>
<evidence type="ECO:0000256" key="7">
    <source>
        <dbReference type="ARBA" id="ARBA00022692"/>
    </source>
</evidence>
<keyword evidence="5" id="KW-0597">Phosphoprotein</keyword>
<dbReference type="Pfam" id="PF00512">
    <property type="entry name" value="HisKA"/>
    <property type="match status" value="1"/>
</dbReference>
<feature type="transmembrane region" description="Helical" evidence="15">
    <location>
        <begin position="21"/>
        <end position="42"/>
    </location>
</feature>
<dbReference type="Pfam" id="PF02518">
    <property type="entry name" value="HATPase_c"/>
    <property type="match status" value="1"/>
</dbReference>
<evidence type="ECO:0000259" key="16">
    <source>
        <dbReference type="PROSITE" id="PS50109"/>
    </source>
</evidence>
<dbReference type="SMART" id="SM00388">
    <property type="entry name" value="HisKA"/>
    <property type="match status" value="1"/>
</dbReference>
<evidence type="ECO:0000256" key="15">
    <source>
        <dbReference type="SAM" id="Phobius"/>
    </source>
</evidence>
<keyword evidence="19" id="KW-1185">Reference proteome</keyword>
<dbReference type="InterPro" id="IPR036097">
    <property type="entry name" value="HisK_dim/P_sf"/>
</dbReference>
<keyword evidence="6" id="KW-0808">Transferase</keyword>
<comment type="subcellular location">
    <subcellularLocation>
        <location evidence="2">Cell membrane</location>
        <topology evidence="2">Multi-pass membrane protein</topology>
    </subcellularLocation>
</comment>
<keyword evidence="14" id="KW-0175">Coiled coil</keyword>
<dbReference type="SUPFAM" id="SSF47384">
    <property type="entry name" value="Homodimeric domain of signal transducing histidine kinase"/>
    <property type="match status" value="1"/>
</dbReference>
<dbReference type="EMBL" id="FNYK01000063">
    <property type="protein sequence ID" value="SEJ14530.1"/>
    <property type="molecule type" value="Genomic_DNA"/>
</dbReference>
<dbReference type="PRINTS" id="PR00344">
    <property type="entry name" value="BCTRLSENSOR"/>
</dbReference>
<dbReference type="GO" id="GO:0005886">
    <property type="term" value="C:plasma membrane"/>
    <property type="evidence" value="ECO:0007669"/>
    <property type="project" value="UniProtKB-SubCell"/>
</dbReference>
<dbReference type="CDD" id="cd00082">
    <property type="entry name" value="HisKA"/>
    <property type="match status" value="1"/>
</dbReference>
<dbReference type="SMART" id="SM00304">
    <property type="entry name" value="HAMP"/>
    <property type="match status" value="1"/>
</dbReference>
<evidence type="ECO:0000259" key="17">
    <source>
        <dbReference type="PROSITE" id="PS50885"/>
    </source>
</evidence>
<dbReference type="PANTHER" id="PTHR45528">
    <property type="entry name" value="SENSOR HISTIDINE KINASE CPXA"/>
    <property type="match status" value="1"/>
</dbReference>
<dbReference type="Gene3D" id="1.10.287.130">
    <property type="match status" value="1"/>
</dbReference>
<keyword evidence="11 15" id="KW-1133">Transmembrane helix</keyword>
<feature type="domain" description="Histidine kinase" evidence="16">
    <location>
        <begin position="154"/>
        <end position="371"/>
    </location>
</feature>
<dbReference type="SUPFAM" id="SSF55874">
    <property type="entry name" value="ATPase domain of HSP90 chaperone/DNA topoisomerase II/histidine kinase"/>
    <property type="match status" value="1"/>
</dbReference>
<accession>A0A1H6WP40</accession>
<dbReference type="InterPro" id="IPR003661">
    <property type="entry name" value="HisK_dim/P_dom"/>
</dbReference>
<dbReference type="EC" id="2.7.13.3" evidence="3"/>
<keyword evidence="9" id="KW-0418">Kinase</keyword>
<evidence type="ECO:0000256" key="4">
    <source>
        <dbReference type="ARBA" id="ARBA00022475"/>
    </source>
</evidence>
<dbReference type="PROSITE" id="PS50109">
    <property type="entry name" value="HIS_KIN"/>
    <property type="match status" value="1"/>
</dbReference>
<evidence type="ECO:0000256" key="13">
    <source>
        <dbReference type="ARBA" id="ARBA00023136"/>
    </source>
</evidence>
<dbReference type="Gene3D" id="3.30.565.10">
    <property type="entry name" value="Histidine kinase-like ATPase, C-terminal domain"/>
    <property type="match status" value="1"/>
</dbReference>
<dbReference type="InterPro" id="IPR005467">
    <property type="entry name" value="His_kinase_dom"/>
</dbReference>